<dbReference type="Gene3D" id="1.20.5.1700">
    <property type="match status" value="1"/>
</dbReference>
<feature type="region of interest" description="Disordered" evidence="8">
    <location>
        <begin position="1"/>
        <end position="24"/>
    </location>
</feature>
<feature type="compositionally biased region" description="Basic and acidic residues" evidence="8">
    <location>
        <begin position="411"/>
        <end position="426"/>
    </location>
</feature>
<feature type="region of interest" description="Disordered" evidence="8">
    <location>
        <begin position="293"/>
        <end position="331"/>
    </location>
</feature>
<dbReference type="PANTHER" id="PTHR13924">
    <property type="entry name" value="TRANSFORMING ACIDIC COILED-COIL CONTAINING PROTEIN 1/2"/>
    <property type="match status" value="1"/>
</dbReference>
<evidence type="ECO:0000256" key="2">
    <source>
        <dbReference type="ARBA" id="ARBA00009423"/>
    </source>
</evidence>
<keyword evidence="6" id="KW-0206">Cytoskeleton</keyword>
<evidence type="ECO:0000256" key="8">
    <source>
        <dbReference type="SAM" id="MobiDB-lite"/>
    </source>
</evidence>
<evidence type="ECO:0000259" key="9">
    <source>
        <dbReference type="Pfam" id="PF05010"/>
    </source>
</evidence>
<gene>
    <name evidence="10" type="primary">tacc3</name>
    <name evidence="10" type="ORF">N1851_018544</name>
</gene>
<feature type="coiled-coil region" evidence="7">
    <location>
        <begin position="743"/>
        <end position="777"/>
    </location>
</feature>
<protein>
    <submittedName>
        <fullName evidence="10">Transforming acidic coiled-coil-containing protein 3</fullName>
    </submittedName>
</protein>
<feature type="domain" description="Transforming acidic coiled-coil-containing protein C-terminal" evidence="9">
    <location>
        <begin position="691"/>
        <end position="833"/>
    </location>
</feature>
<feature type="compositionally biased region" description="Low complexity" evidence="8">
    <location>
        <begin position="262"/>
        <end position="274"/>
    </location>
</feature>
<accession>A0AA47MNL7</accession>
<feature type="region of interest" description="Disordered" evidence="8">
    <location>
        <begin position="259"/>
        <end position="280"/>
    </location>
</feature>
<feature type="domain" description="Transforming acidic coiled-coil-containing protein C-terminal" evidence="9">
    <location>
        <begin position="853"/>
        <end position="909"/>
    </location>
</feature>
<evidence type="ECO:0000313" key="11">
    <source>
        <dbReference type="Proteomes" id="UP001174136"/>
    </source>
</evidence>
<keyword evidence="11" id="KW-1185">Reference proteome</keyword>
<feature type="region of interest" description="Disordered" evidence="8">
    <location>
        <begin position="357"/>
        <end position="431"/>
    </location>
</feature>
<feature type="region of interest" description="Disordered" evidence="8">
    <location>
        <begin position="41"/>
        <end position="79"/>
    </location>
</feature>
<dbReference type="AlphaFoldDB" id="A0AA47MNL7"/>
<keyword evidence="4" id="KW-0597">Phosphoprotein</keyword>
<dbReference type="GO" id="GO:0005737">
    <property type="term" value="C:cytoplasm"/>
    <property type="evidence" value="ECO:0007669"/>
    <property type="project" value="TreeGrafter"/>
</dbReference>
<comment type="similarity">
    <text evidence="2">Belongs to the TACC family.</text>
</comment>
<evidence type="ECO:0000256" key="6">
    <source>
        <dbReference type="ARBA" id="ARBA00023212"/>
    </source>
</evidence>
<dbReference type="Pfam" id="PF05010">
    <property type="entry name" value="TACC_C"/>
    <property type="match status" value="2"/>
</dbReference>
<comment type="caution">
    <text evidence="10">The sequence shown here is derived from an EMBL/GenBank/DDBJ whole genome shotgun (WGS) entry which is preliminary data.</text>
</comment>
<dbReference type="InterPro" id="IPR039915">
    <property type="entry name" value="TACC"/>
</dbReference>
<dbReference type="InterPro" id="IPR057663">
    <property type="entry name" value="TACC3_Aurora-A_bind"/>
</dbReference>
<keyword evidence="5 7" id="KW-0175">Coiled coil</keyword>
<organism evidence="10 11">
    <name type="scientific">Merluccius polli</name>
    <name type="common">Benguela hake</name>
    <name type="synonym">Merluccius cadenati</name>
    <dbReference type="NCBI Taxonomy" id="89951"/>
    <lineage>
        <taxon>Eukaryota</taxon>
        <taxon>Metazoa</taxon>
        <taxon>Chordata</taxon>
        <taxon>Craniata</taxon>
        <taxon>Vertebrata</taxon>
        <taxon>Euteleostomi</taxon>
        <taxon>Actinopterygii</taxon>
        <taxon>Neopterygii</taxon>
        <taxon>Teleostei</taxon>
        <taxon>Neoteleostei</taxon>
        <taxon>Acanthomorphata</taxon>
        <taxon>Zeiogadaria</taxon>
        <taxon>Gadariae</taxon>
        <taxon>Gadiformes</taxon>
        <taxon>Gadoidei</taxon>
        <taxon>Merlucciidae</taxon>
        <taxon>Merluccius</taxon>
    </lineage>
</organism>
<reference evidence="10" key="1">
    <citation type="journal article" date="2023" name="Front. Mar. Sci.">
        <title>A new Merluccius polli reference genome to investigate the effects of global change in West African waters.</title>
        <authorList>
            <person name="Mateo J.L."/>
            <person name="Blanco-Fernandez C."/>
            <person name="Garcia-Vazquez E."/>
            <person name="Machado-Schiaffino G."/>
        </authorList>
    </citation>
    <scope>NUCLEOTIDE SEQUENCE</scope>
    <source>
        <strain evidence="10">C29</strain>
        <tissue evidence="10">Fin</tissue>
    </source>
</reference>
<sequence>MTSVPVNDENRGVCPGGKHNTSADDIFAIEQPTGRQSILRQTENLPNKTVPKGGKVCFQTPRRDPVTKRILSPSKSAKMASVNECNKAMESLRLHSSKSPQEGAETVAGQDKGASEMCKLPPHCLFQTDVSSYPDDEMPIKSKGGYQLDFANLDAMDPFQGSNKMVLSPARPVVEDLSISQNKPEPERVLEEAGETATALDETLPFNPSVENSLADVSTDICSTESSVVTVLKNSSLEDEESSTATPDKQPHAAVSLNVTQDDSSAAASSAEDAPLPARGAYSLDFDNIDAIDPFQTGGSKIHNSSALGRQQPENQPEVSPVKKTDPENVVDVPVAVKEAPIEPESKPVATVAPISSDITNAPNSEAVVKPADSPVKGGPVKLEFNFDDGAEVKRKPPPKRFGKRPPTAKASEKKPAPEKQPEPPKEPTIVAAGNDVDVDLPKVAYSFDFDKLDDPNFNPFGTNVKMDNQCGVKSSPAGKVPPAVKEMSQQVENQALTHCVGDDVTNTEAGQILQQEEPMSIPAHDLGLKLEAERRTPEPGDLGQQHECNSLWGSGTLLVENSEEFVPGTTFISNDFDGQMDYLEQFGSTNFKESALRKQSLYLKFDPLLRESPKKTGAPAVHINPPRPSALASRLDAAQMVHHRPEMDNFKLIDATAAPIVEPLVQNPTVLESLVPPTNTEEAIIEVLKYSQKDMDAAVAMVRAEAKEKEEEFTLKYEKLYDDGQEMRKIISEFELTIANILADREKDRTVAQAKLNEAEKEKEQLSMDLNAMEISFSELFKRLEKYKGVLEGYKKNEEILKGCAQEYLARIKKEEQRYQTLKAHAEEKITNTGVMVRLDNVCSLYLNVFLIRANEEIGEVRSKFKAEVSGLQAQLRREQLKSQSLEKNYDQKVKEAEELTNLCDELIAKVQKG</sequence>
<feature type="coiled-coil region" evidence="7">
    <location>
        <begin position="806"/>
        <end position="833"/>
    </location>
</feature>
<dbReference type="FunFam" id="1.20.5.1700:FF:000001">
    <property type="entry name" value="Transforming acidic coiled-coil-containing protein 1 isoform 2"/>
    <property type="match status" value="1"/>
</dbReference>
<evidence type="ECO:0000313" key="10">
    <source>
        <dbReference type="EMBL" id="KAK0143350.1"/>
    </source>
</evidence>
<evidence type="ECO:0000256" key="1">
    <source>
        <dbReference type="ARBA" id="ARBA00004245"/>
    </source>
</evidence>
<name>A0AA47MNL7_MERPO</name>
<keyword evidence="3" id="KW-0963">Cytoplasm</keyword>
<evidence type="ECO:0000256" key="3">
    <source>
        <dbReference type="ARBA" id="ARBA00022490"/>
    </source>
</evidence>
<dbReference type="PANTHER" id="PTHR13924:SF4">
    <property type="entry name" value="TRANSFORMING ACIDIC COILED-COIL-CONTAINING PROTEIN 3"/>
    <property type="match status" value="1"/>
</dbReference>
<comment type="subcellular location">
    <subcellularLocation>
        <location evidence="1">Cytoplasm</location>
        <location evidence="1">Cytoskeleton</location>
    </subcellularLocation>
</comment>
<dbReference type="GO" id="GO:0007097">
    <property type="term" value="P:nuclear migration"/>
    <property type="evidence" value="ECO:0007669"/>
    <property type="project" value="TreeGrafter"/>
</dbReference>
<evidence type="ECO:0000256" key="5">
    <source>
        <dbReference type="ARBA" id="ARBA00023054"/>
    </source>
</evidence>
<dbReference type="Pfam" id="PF25777">
    <property type="entry name" value="Aurora-A_bind_TACC3"/>
    <property type="match status" value="1"/>
</dbReference>
<proteinExistence type="inferred from homology"/>
<feature type="coiled-coil region" evidence="7">
    <location>
        <begin position="870"/>
        <end position="911"/>
    </location>
</feature>
<dbReference type="GO" id="GO:0021987">
    <property type="term" value="P:cerebral cortex development"/>
    <property type="evidence" value="ECO:0007669"/>
    <property type="project" value="TreeGrafter"/>
</dbReference>
<dbReference type="Proteomes" id="UP001174136">
    <property type="component" value="Unassembled WGS sequence"/>
</dbReference>
<feature type="compositionally biased region" description="Polar residues" evidence="8">
    <location>
        <begin position="297"/>
        <end position="318"/>
    </location>
</feature>
<evidence type="ECO:0000256" key="7">
    <source>
        <dbReference type="SAM" id="Coils"/>
    </source>
</evidence>
<dbReference type="GO" id="GO:0005856">
    <property type="term" value="C:cytoskeleton"/>
    <property type="evidence" value="ECO:0007669"/>
    <property type="project" value="UniProtKB-SubCell"/>
</dbReference>
<dbReference type="GO" id="GO:0007052">
    <property type="term" value="P:mitotic spindle organization"/>
    <property type="evidence" value="ECO:0007669"/>
    <property type="project" value="InterPro"/>
</dbReference>
<dbReference type="InterPro" id="IPR007707">
    <property type="entry name" value="TACC_C"/>
</dbReference>
<evidence type="ECO:0000256" key="4">
    <source>
        <dbReference type="ARBA" id="ARBA00022553"/>
    </source>
</evidence>
<dbReference type="EMBL" id="JAOPHQ010003419">
    <property type="protein sequence ID" value="KAK0143350.1"/>
    <property type="molecule type" value="Genomic_DNA"/>
</dbReference>